<reference evidence="1" key="1">
    <citation type="submission" date="2014-09" db="EMBL/GenBank/DDBJ databases">
        <authorList>
            <person name="Magalhaes I.L.F."/>
            <person name="Oliveira U."/>
            <person name="Santos F.R."/>
            <person name="Vidigal T.H.D.A."/>
            <person name="Brescovit A.D."/>
            <person name="Santos A.J."/>
        </authorList>
    </citation>
    <scope>NUCLEOTIDE SEQUENCE</scope>
    <source>
        <tissue evidence="1">Shoot tissue taken approximately 20 cm above the soil surface</tissue>
    </source>
</reference>
<proteinExistence type="predicted"/>
<organism evidence="1">
    <name type="scientific">Arundo donax</name>
    <name type="common">Giant reed</name>
    <name type="synonym">Donax arundinaceus</name>
    <dbReference type="NCBI Taxonomy" id="35708"/>
    <lineage>
        <taxon>Eukaryota</taxon>
        <taxon>Viridiplantae</taxon>
        <taxon>Streptophyta</taxon>
        <taxon>Embryophyta</taxon>
        <taxon>Tracheophyta</taxon>
        <taxon>Spermatophyta</taxon>
        <taxon>Magnoliopsida</taxon>
        <taxon>Liliopsida</taxon>
        <taxon>Poales</taxon>
        <taxon>Poaceae</taxon>
        <taxon>PACMAD clade</taxon>
        <taxon>Arundinoideae</taxon>
        <taxon>Arundineae</taxon>
        <taxon>Arundo</taxon>
    </lineage>
</organism>
<evidence type="ECO:0000313" key="1">
    <source>
        <dbReference type="EMBL" id="JAD42470.1"/>
    </source>
</evidence>
<dbReference type="EMBL" id="GBRH01255425">
    <property type="protein sequence ID" value="JAD42470.1"/>
    <property type="molecule type" value="Transcribed_RNA"/>
</dbReference>
<protein>
    <submittedName>
        <fullName evidence="1">Uncharacterized protein</fullName>
    </submittedName>
</protein>
<sequence>MNGLFWHFFSLEIPVYIEISSG</sequence>
<reference evidence="1" key="2">
    <citation type="journal article" date="2015" name="Data Brief">
        <title>Shoot transcriptome of the giant reed, Arundo donax.</title>
        <authorList>
            <person name="Barrero R.A."/>
            <person name="Guerrero F.D."/>
            <person name="Moolhuijzen P."/>
            <person name="Goolsby J.A."/>
            <person name="Tidwell J."/>
            <person name="Bellgard S.E."/>
            <person name="Bellgard M.I."/>
        </authorList>
    </citation>
    <scope>NUCLEOTIDE SEQUENCE</scope>
    <source>
        <tissue evidence="1">Shoot tissue taken approximately 20 cm above the soil surface</tissue>
    </source>
</reference>
<dbReference type="AlphaFoldDB" id="A0A0A9A0D0"/>
<accession>A0A0A9A0D0</accession>
<name>A0A0A9A0D0_ARUDO</name>